<sequence>MVTSTAAGEFLTDLAERLMPDHDPALIRAMMERACGGQLNHRAPDGRRASRLTATGIPLEASVSGGRGEFTPAIRYVTETATQETEFGPRLAAQLATIRDLAAWLPNGDAAVADLLQSFITTLYPEPARIPARYRFATWTGVVHHAAAPHHAARLKVYGDPLIVPGALDRLCREWPGFTGLASIPEGEKLIKPVGAAIEVDAHGEVNHKIYLKARPNDVAGPMKLVRYFGDAAWKALSELIDCGADAAELHQDDLFICRARGTGDPVFSLYLLTKRRNDLTALVRELASRHHGTTDAVDALSSAAESVGATWRYSGIGLGFSAEHGIDKLNVYGTPTWSAP</sequence>
<protein>
    <recommendedName>
        <fullName evidence="3">DMATS type aromatic prenyltransferase</fullName>
    </recommendedName>
</protein>
<evidence type="ECO:0000313" key="1">
    <source>
        <dbReference type="EMBL" id="MFI2322064.1"/>
    </source>
</evidence>
<evidence type="ECO:0000313" key="2">
    <source>
        <dbReference type="Proteomes" id="UP001611450"/>
    </source>
</evidence>
<dbReference type="EMBL" id="JBIRXV010000003">
    <property type="protein sequence ID" value="MFI2322064.1"/>
    <property type="molecule type" value="Genomic_DNA"/>
</dbReference>
<organism evidence="1 2">
    <name type="scientific">Nocardia beijingensis</name>
    <dbReference type="NCBI Taxonomy" id="95162"/>
    <lineage>
        <taxon>Bacteria</taxon>
        <taxon>Bacillati</taxon>
        <taxon>Actinomycetota</taxon>
        <taxon>Actinomycetes</taxon>
        <taxon>Mycobacteriales</taxon>
        <taxon>Nocardiaceae</taxon>
        <taxon>Nocardia</taxon>
    </lineage>
</organism>
<name>A0ABW7WGG4_9NOCA</name>
<keyword evidence="2" id="KW-1185">Reference proteome</keyword>
<proteinExistence type="predicted"/>
<dbReference type="Proteomes" id="UP001611450">
    <property type="component" value="Unassembled WGS sequence"/>
</dbReference>
<gene>
    <name evidence="1" type="ORF">ACH47G_16365</name>
</gene>
<evidence type="ECO:0008006" key="3">
    <source>
        <dbReference type="Google" id="ProtNLM"/>
    </source>
</evidence>
<accession>A0ABW7WGG4</accession>
<comment type="caution">
    <text evidence="1">The sequence shown here is derived from an EMBL/GenBank/DDBJ whole genome shotgun (WGS) entry which is preliminary data.</text>
</comment>
<reference evidence="1 2" key="1">
    <citation type="submission" date="2024-10" db="EMBL/GenBank/DDBJ databases">
        <title>The Natural Products Discovery Center: Release of the First 8490 Sequenced Strains for Exploring Actinobacteria Biosynthetic Diversity.</title>
        <authorList>
            <person name="Kalkreuter E."/>
            <person name="Kautsar S.A."/>
            <person name="Yang D."/>
            <person name="Bader C.D."/>
            <person name="Teijaro C.N."/>
            <person name="Fluegel L."/>
            <person name="Davis C.M."/>
            <person name="Simpson J.R."/>
            <person name="Lauterbach L."/>
            <person name="Steele A.D."/>
            <person name="Gui C."/>
            <person name="Meng S."/>
            <person name="Li G."/>
            <person name="Viehrig K."/>
            <person name="Ye F."/>
            <person name="Su P."/>
            <person name="Kiefer A.F."/>
            <person name="Nichols A."/>
            <person name="Cepeda A.J."/>
            <person name="Yan W."/>
            <person name="Fan B."/>
            <person name="Jiang Y."/>
            <person name="Adhikari A."/>
            <person name="Zheng C.-J."/>
            <person name="Schuster L."/>
            <person name="Cowan T.M."/>
            <person name="Smanski M.J."/>
            <person name="Chevrette M.G."/>
            <person name="De Carvalho L.P.S."/>
            <person name="Shen B."/>
        </authorList>
    </citation>
    <scope>NUCLEOTIDE SEQUENCE [LARGE SCALE GENOMIC DNA]</scope>
    <source>
        <strain evidence="1 2">NPDC019626</strain>
    </source>
</reference>
<dbReference type="RefSeq" id="WP_396947369.1">
    <property type="nucleotide sequence ID" value="NZ_JBIRXV010000003.1"/>
</dbReference>